<evidence type="ECO:0000256" key="6">
    <source>
        <dbReference type="ARBA" id="ARBA00022679"/>
    </source>
</evidence>
<evidence type="ECO:0000259" key="16">
    <source>
        <dbReference type="PROSITE" id="PS50109"/>
    </source>
</evidence>
<evidence type="ECO:0000256" key="15">
    <source>
        <dbReference type="SAM" id="Phobius"/>
    </source>
</evidence>
<evidence type="ECO:0000256" key="9">
    <source>
        <dbReference type="ARBA" id="ARBA00022777"/>
    </source>
</evidence>
<evidence type="ECO:0000256" key="4">
    <source>
        <dbReference type="ARBA" id="ARBA00022475"/>
    </source>
</evidence>
<dbReference type="GO" id="GO:0000155">
    <property type="term" value="F:phosphorelay sensor kinase activity"/>
    <property type="evidence" value="ECO:0007669"/>
    <property type="project" value="InterPro"/>
</dbReference>
<feature type="domain" description="HAMP" evidence="17">
    <location>
        <begin position="170"/>
        <end position="222"/>
    </location>
</feature>
<sequence>MKHIRAIKSIYTKLTLLLVLAAVISLTFFGIVLYASVTAADSYYDSASVTNKMELKYARSLQRYAKKNNLKSTDTKAINRWVDQHSMLSMWVTKKGEVVYNSDTDQYDEDYSGSADTSRRNRPLYITFADGKTEVFFEGIFSYSVYFMLIILSVALTAVLFLTIVLLGVRRKMRRIRDLEQEVKVLRSGNLDHEILARGDDEIEELAREINNMRKALRTQMQQELKARQNSQELVTELSHDLRTPLTSILLYSDMIQNERYENREQMMQYVDRISVKANQLKGLTDELFEYALIGQSSAVELQTAGFRDVFFDPLSVVISYLSEAGYRCEGEPDWTDRPVYFYPDYVPRIFDNVVSNVQKYADKSNPIRIRTKFDDHYSSICFQNRTNPEKYRRDRHRVGLKNVRKMMEAMNGLCEVDAEDAETFTVTLRFRNA</sequence>
<dbReference type="InterPro" id="IPR003660">
    <property type="entry name" value="HAMP_dom"/>
</dbReference>
<dbReference type="InterPro" id="IPR003661">
    <property type="entry name" value="HisK_dim/P_dom"/>
</dbReference>
<proteinExistence type="predicted"/>
<evidence type="ECO:0000313" key="18">
    <source>
        <dbReference type="EMBL" id="SFU34981.1"/>
    </source>
</evidence>
<dbReference type="Pfam" id="PF00512">
    <property type="entry name" value="HisKA"/>
    <property type="match status" value="1"/>
</dbReference>
<dbReference type="SUPFAM" id="SSF55874">
    <property type="entry name" value="ATPase domain of HSP90 chaperone/DNA topoisomerase II/histidine kinase"/>
    <property type="match status" value="1"/>
</dbReference>
<comment type="catalytic activity">
    <reaction evidence="1">
        <text>ATP + protein L-histidine = ADP + protein N-phospho-L-histidine.</text>
        <dbReference type="EC" id="2.7.13.3"/>
    </reaction>
</comment>
<comment type="subcellular location">
    <subcellularLocation>
        <location evidence="2">Cell membrane</location>
        <topology evidence="2">Multi-pass membrane protein</topology>
    </subcellularLocation>
</comment>
<gene>
    <name evidence="18" type="ORF">SAMN05216508_102109</name>
</gene>
<protein>
    <recommendedName>
        <fullName evidence="3">histidine kinase</fullName>
        <ecNumber evidence="3">2.7.13.3</ecNumber>
    </recommendedName>
</protein>
<dbReference type="EC" id="2.7.13.3" evidence="3"/>
<dbReference type="EMBL" id="FPBT01000002">
    <property type="protein sequence ID" value="SFU34981.1"/>
    <property type="molecule type" value="Genomic_DNA"/>
</dbReference>
<dbReference type="AlphaFoldDB" id="A0A1I7FFL4"/>
<name>A0A1I7FFL4_9FIRM</name>
<dbReference type="Proteomes" id="UP000198817">
    <property type="component" value="Unassembled WGS sequence"/>
</dbReference>
<keyword evidence="8" id="KW-0547">Nucleotide-binding</keyword>
<keyword evidence="4" id="KW-1003">Cell membrane</keyword>
<dbReference type="InterPro" id="IPR050398">
    <property type="entry name" value="HssS/ArlS-like"/>
</dbReference>
<feature type="transmembrane region" description="Helical" evidence="15">
    <location>
        <begin position="145"/>
        <end position="169"/>
    </location>
</feature>
<dbReference type="InterPro" id="IPR005467">
    <property type="entry name" value="His_kinase_dom"/>
</dbReference>
<keyword evidence="19" id="KW-1185">Reference proteome</keyword>
<dbReference type="PROSITE" id="PS50885">
    <property type="entry name" value="HAMP"/>
    <property type="match status" value="1"/>
</dbReference>
<dbReference type="SUPFAM" id="SSF158472">
    <property type="entry name" value="HAMP domain-like"/>
    <property type="match status" value="1"/>
</dbReference>
<evidence type="ECO:0000259" key="17">
    <source>
        <dbReference type="PROSITE" id="PS50885"/>
    </source>
</evidence>
<evidence type="ECO:0000256" key="12">
    <source>
        <dbReference type="ARBA" id="ARBA00023012"/>
    </source>
</evidence>
<evidence type="ECO:0000256" key="14">
    <source>
        <dbReference type="SAM" id="Coils"/>
    </source>
</evidence>
<evidence type="ECO:0000256" key="3">
    <source>
        <dbReference type="ARBA" id="ARBA00012438"/>
    </source>
</evidence>
<dbReference type="RefSeq" id="WP_090469786.1">
    <property type="nucleotide sequence ID" value="NZ_FOWF01000001.1"/>
</dbReference>
<dbReference type="PROSITE" id="PS50109">
    <property type="entry name" value="HIS_KIN"/>
    <property type="match status" value="1"/>
</dbReference>
<evidence type="ECO:0000256" key="8">
    <source>
        <dbReference type="ARBA" id="ARBA00022741"/>
    </source>
</evidence>
<reference evidence="18 19" key="1">
    <citation type="submission" date="2016-10" db="EMBL/GenBank/DDBJ databases">
        <authorList>
            <person name="de Groot N.N."/>
        </authorList>
    </citation>
    <scope>NUCLEOTIDE SEQUENCE [LARGE SCALE GENOMIC DNA]</scope>
    <source>
        <strain evidence="18 19">KHGC13</strain>
    </source>
</reference>
<keyword evidence="6" id="KW-0808">Transferase</keyword>
<dbReference type="CDD" id="cd00082">
    <property type="entry name" value="HisKA"/>
    <property type="match status" value="1"/>
</dbReference>
<evidence type="ECO:0000256" key="7">
    <source>
        <dbReference type="ARBA" id="ARBA00022692"/>
    </source>
</evidence>
<dbReference type="Pfam" id="PF00672">
    <property type="entry name" value="HAMP"/>
    <property type="match status" value="1"/>
</dbReference>
<dbReference type="SMART" id="SM00388">
    <property type="entry name" value="HisKA"/>
    <property type="match status" value="1"/>
</dbReference>
<dbReference type="GO" id="GO:0005886">
    <property type="term" value="C:plasma membrane"/>
    <property type="evidence" value="ECO:0007669"/>
    <property type="project" value="UniProtKB-SubCell"/>
</dbReference>
<dbReference type="PANTHER" id="PTHR45528">
    <property type="entry name" value="SENSOR HISTIDINE KINASE CPXA"/>
    <property type="match status" value="1"/>
</dbReference>
<keyword evidence="14" id="KW-0175">Coiled coil</keyword>
<dbReference type="GO" id="GO:0005524">
    <property type="term" value="F:ATP binding"/>
    <property type="evidence" value="ECO:0007669"/>
    <property type="project" value="UniProtKB-KW"/>
</dbReference>
<keyword evidence="13 15" id="KW-0472">Membrane</keyword>
<dbReference type="PANTHER" id="PTHR45528:SF1">
    <property type="entry name" value="SENSOR HISTIDINE KINASE CPXA"/>
    <property type="match status" value="1"/>
</dbReference>
<keyword evidence="5" id="KW-0597">Phosphoprotein</keyword>
<keyword evidence="12" id="KW-0902">Two-component regulatory system</keyword>
<dbReference type="CDD" id="cd06225">
    <property type="entry name" value="HAMP"/>
    <property type="match status" value="1"/>
</dbReference>
<dbReference type="OrthoDB" id="9792991at2"/>
<organism evidence="18 19">
    <name type="scientific">Eubacterium pyruvativorans</name>
    <dbReference type="NCBI Taxonomy" id="155865"/>
    <lineage>
        <taxon>Bacteria</taxon>
        <taxon>Bacillati</taxon>
        <taxon>Bacillota</taxon>
        <taxon>Clostridia</taxon>
        <taxon>Eubacteriales</taxon>
        <taxon>Eubacteriaceae</taxon>
        <taxon>Eubacterium</taxon>
    </lineage>
</organism>
<feature type="coiled-coil region" evidence="14">
    <location>
        <begin position="169"/>
        <end position="223"/>
    </location>
</feature>
<evidence type="ECO:0000256" key="1">
    <source>
        <dbReference type="ARBA" id="ARBA00000085"/>
    </source>
</evidence>
<dbReference type="InterPro" id="IPR036097">
    <property type="entry name" value="HisK_dim/P_sf"/>
</dbReference>
<evidence type="ECO:0000256" key="11">
    <source>
        <dbReference type="ARBA" id="ARBA00022989"/>
    </source>
</evidence>
<accession>A0A1I7FFL4</accession>
<dbReference type="SMART" id="SM00304">
    <property type="entry name" value="HAMP"/>
    <property type="match status" value="1"/>
</dbReference>
<keyword evidence="7 15" id="KW-0812">Transmembrane</keyword>
<dbReference type="Gene3D" id="1.10.287.130">
    <property type="match status" value="1"/>
</dbReference>
<evidence type="ECO:0000313" key="19">
    <source>
        <dbReference type="Proteomes" id="UP000198817"/>
    </source>
</evidence>
<evidence type="ECO:0000256" key="2">
    <source>
        <dbReference type="ARBA" id="ARBA00004651"/>
    </source>
</evidence>
<dbReference type="STRING" id="155865.SAMN05216515_10158"/>
<evidence type="ECO:0000256" key="5">
    <source>
        <dbReference type="ARBA" id="ARBA00022553"/>
    </source>
</evidence>
<evidence type="ECO:0000256" key="10">
    <source>
        <dbReference type="ARBA" id="ARBA00022840"/>
    </source>
</evidence>
<evidence type="ECO:0000256" key="13">
    <source>
        <dbReference type="ARBA" id="ARBA00023136"/>
    </source>
</evidence>
<keyword evidence="9 18" id="KW-0418">Kinase</keyword>
<dbReference type="Gene3D" id="6.10.340.10">
    <property type="match status" value="1"/>
</dbReference>
<keyword evidence="11 15" id="KW-1133">Transmembrane helix</keyword>
<keyword evidence="10" id="KW-0067">ATP-binding</keyword>
<dbReference type="SUPFAM" id="SSF47384">
    <property type="entry name" value="Homodimeric domain of signal transducing histidine kinase"/>
    <property type="match status" value="1"/>
</dbReference>
<dbReference type="Gene3D" id="3.30.565.10">
    <property type="entry name" value="Histidine kinase-like ATPase, C-terminal domain"/>
    <property type="match status" value="1"/>
</dbReference>
<feature type="domain" description="Histidine kinase" evidence="16">
    <location>
        <begin position="237"/>
        <end position="433"/>
    </location>
</feature>
<dbReference type="InterPro" id="IPR036890">
    <property type="entry name" value="HATPase_C_sf"/>
</dbReference>